<sequence>MAVGKTQGVAVTCEILDMEEHQLILNCVFVMYSRIALSGVETTKKPSSQMARKNVHRCGAETKPSYPGLRYNSKYYKYKNT</sequence>
<evidence type="ECO:0000313" key="2">
    <source>
        <dbReference type="Proteomes" id="UP000316621"/>
    </source>
</evidence>
<accession>A0A4Y7JQF6</accession>
<evidence type="ECO:0000313" key="1">
    <source>
        <dbReference type="EMBL" id="RZC63343.1"/>
    </source>
</evidence>
<dbReference type="Gramene" id="RZC63343">
    <property type="protein sequence ID" value="RZC63343"/>
    <property type="gene ID" value="C5167_025095"/>
</dbReference>
<organism evidence="1 2">
    <name type="scientific">Papaver somniferum</name>
    <name type="common">Opium poppy</name>
    <dbReference type="NCBI Taxonomy" id="3469"/>
    <lineage>
        <taxon>Eukaryota</taxon>
        <taxon>Viridiplantae</taxon>
        <taxon>Streptophyta</taxon>
        <taxon>Embryophyta</taxon>
        <taxon>Tracheophyta</taxon>
        <taxon>Spermatophyta</taxon>
        <taxon>Magnoliopsida</taxon>
        <taxon>Ranunculales</taxon>
        <taxon>Papaveraceae</taxon>
        <taxon>Papaveroideae</taxon>
        <taxon>Papaver</taxon>
    </lineage>
</organism>
<gene>
    <name evidence="1" type="ORF">C5167_025095</name>
</gene>
<dbReference type="EMBL" id="CM010719">
    <property type="protein sequence ID" value="RZC63343.1"/>
    <property type="molecule type" value="Genomic_DNA"/>
</dbReference>
<reference evidence="1 2" key="1">
    <citation type="journal article" date="2018" name="Science">
        <title>The opium poppy genome and morphinan production.</title>
        <authorList>
            <person name="Guo L."/>
            <person name="Winzer T."/>
            <person name="Yang X."/>
            <person name="Li Y."/>
            <person name="Ning Z."/>
            <person name="He Z."/>
            <person name="Teodor R."/>
            <person name="Lu Y."/>
            <person name="Bowser T.A."/>
            <person name="Graham I.A."/>
            <person name="Ye K."/>
        </authorList>
    </citation>
    <scope>NUCLEOTIDE SEQUENCE [LARGE SCALE GENOMIC DNA]</scope>
    <source>
        <strain evidence="2">cv. HN1</strain>
        <tissue evidence="1">Leaves</tissue>
    </source>
</reference>
<protein>
    <submittedName>
        <fullName evidence="1">Uncharacterized protein</fullName>
    </submittedName>
</protein>
<name>A0A4Y7JQF6_PAPSO</name>
<proteinExistence type="predicted"/>
<dbReference type="Proteomes" id="UP000316621">
    <property type="component" value="Chromosome 5"/>
</dbReference>
<dbReference type="AlphaFoldDB" id="A0A4Y7JQF6"/>
<keyword evidence="2" id="KW-1185">Reference proteome</keyword>